<dbReference type="OrthoDB" id="6254688at2759"/>
<dbReference type="Proteomes" id="UP000699462">
    <property type="component" value="Unassembled WGS sequence"/>
</dbReference>
<gene>
    <name evidence="1" type="ORF">P879_00754</name>
</gene>
<sequence length="451" mass="49705">MTAPWVNNPSSTLDSPNSINYPTMYSMTINPTINANRFCARSPGGCWSPMGPTVCVSSGINYPFEVMNQHRVAHSPLKVSNGSPGYSMGIRSRSYGQKQGSGCTVQPSDTSLEMGPALLFENFAAREDQRDFRTLTVDNRVKHLHANNVTGTLEQKQNKLMTHHPGLLVPNAWAKLTPAPSTPPTRGVPCQLRRVAVSLETLNTNQENSGADSYNKLMQFTPTTDSLVLLQQSCSPCMSTSVCAGHDEYQSLLMRDCQPHIFESQPIARNKQASGPRWPECPLSDSVCFSDSSPNNNGRTRNSHSIGAYVQMPTLAASSLSTTTTENHVLPMTTDTFVEQGKSLMPKENAQSRKDIKLRWNLKARHKPTIAPKPSQNRRTRQPIVTFEKGDDADETDSASAKFVKSEIRCGHWESTVTRNRKLDRSYDAKSVSQPTTPVKTATVQVQGSFV</sequence>
<organism evidence="1 2">
    <name type="scientific">Paragonimus westermani</name>
    <dbReference type="NCBI Taxonomy" id="34504"/>
    <lineage>
        <taxon>Eukaryota</taxon>
        <taxon>Metazoa</taxon>
        <taxon>Spiralia</taxon>
        <taxon>Lophotrochozoa</taxon>
        <taxon>Platyhelminthes</taxon>
        <taxon>Trematoda</taxon>
        <taxon>Digenea</taxon>
        <taxon>Plagiorchiida</taxon>
        <taxon>Troglotremata</taxon>
        <taxon>Troglotrematidae</taxon>
        <taxon>Paragonimus</taxon>
    </lineage>
</organism>
<keyword evidence="2" id="KW-1185">Reference proteome</keyword>
<accession>A0A8T0DPM4</accession>
<name>A0A8T0DPM4_9TREM</name>
<evidence type="ECO:0000313" key="1">
    <source>
        <dbReference type="EMBL" id="KAF8569570.1"/>
    </source>
</evidence>
<protein>
    <submittedName>
        <fullName evidence="1">Uncharacterized protein</fullName>
    </submittedName>
</protein>
<evidence type="ECO:0000313" key="2">
    <source>
        <dbReference type="Proteomes" id="UP000699462"/>
    </source>
</evidence>
<comment type="caution">
    <text evidence="1">The sequence shown here is derived from an EMBL/GenBank/DDBJ whole genome shotgun (WGS) entry which is preliminary data.</text>
</comment>
<reference evidence="1 2" key="1">
    <citation type="submission" date="2019-07" db="EMBL/GenBank/DDBJ databases">
        <title>Annotation for the trematode Paragonimus westermani.</title>
        <authorList>
            <person name="Choi Y.-J."/>
        </authorList>
    </citation>
    <scope>NUCLEOTIDE SEQUENCE [LARGE SCALE GENOMIC DNA]</scope>
    <source>
        <strain evidence="1">180907_Pwestermani</strain>
    </source>
</reference>
<dbReference type="AlphaFoldDB" id="A0A8T0DPM4"/>
<proteinExistence type="predicted"/>
<dbReference type="EMBL" id="JTDF01001773">
    <property type="protein sequence ID" value="KAF8569570.1"/>
    <property type="molecule type" value="Genomic_DNA"/>
</dbReference>